<evidence type="ECO:0000256" key="9">
    <source>
        <dbReference type="ARBA" id="ARBA00023242"/>
    </source>
</evidence>
<keyword evidence="4" id="KW-0963">Cytoplasm</keyword>
<dbReference type="GO" id="GO:0005737">
    <property type="term" value="C:cytoplasm"/>
    <property type="evidence" value="ECO:0007669"/>
    <property type="project" value="UniProtKB-SubCell"/>
</dbReference>
<feature type="region of interest" description="Disordered" evidence="11">
    <location>
        <begin position="175"/>
        <end position="210"/>
    </location>
</feature>
<feature type="transmembrane region" description="Helical" evidence="12">
    <location>
        <begin position="49"/>
        <end position="67"/>
    </location>
</feature>
<sequence>MASRKTPPPPRGSFHPPSENVVYRDLLLFEERLKTNASTLKRRKSRYQLFLIQHLILTAFLTLEVFLKTRFLDVPVNFVLKRVFPEDFGDGRTVGLHPYIAKTLLLVTITTLVLFFLSGLYEEKIAYANRYVPHANRALRNFNMYLNVRHKPLRSRISFNPLNLLFHRNRIEDSPGQAANRAPAPDKSRKRGTSVLIPPIPPSSNPRGELIFSSRVDRNFRESYERYRAAFERKREAREQFIAAQTWWGWRLWPWNWGRDRPTAPRPLSLTHGNSPKATLSSLPSSPSSRGLDSETESSSSRNSSRRSSPVPGSLGRPSNGKGGSRSSSPLRGVSRRVTPDRARTESFSFLLAEDEHFG</sequence>
<evidence type="ECO:0000256" key="11">
    <source>
        <dbReference type="SAM" id="MobiDB-lite"/>
    </source>
</evidence>
<dbReference type="Pfam" id="PF03907">
    <property type="entry name" value="Spo7"/>
    <property type="match status" value="1"/>
</dbReference>
<evidence type="ECO:0000256" key="4">
    <source>
        <dbReference type="ARBA" id="ARBA00022490"/>
    </source>
</evidence>
<evidence type="ECO:0000256" key="10">
    <source>
        <dbReference type="ARBA" id="ARBA00030458"/>
    </source>
</evidence>
<comment type="subcellular location">
    <subcellularLocation>
        <location evidence="2">Cytoplasm</location>
    </subcellularLocation>
    <subcellularLocation>
        <location evidence="1">Nucleus membrane</location>
        <topology evidence="1">Multi-pass membrane protein</topology>
    </subcellularLocation>
</comment>
<evidence type="ECO:0000313" key="13">
    <source>
        <dbReference type="EMBL" id="PAV17932.1"/>
    </source>
</evidence>
<organism evidence="13 14">
    <name type="scientific">Pyrrhoderma noxium</name>
    <dbReference type="NCBI Taxonomy" id="2282107"/>
    <lineage>
        <taxon>Eukaryota</taxon>
        <taxon>Fungi</taxon>
        <taxon>Dikarya</taxon>
        <taxon>Basidiomycota</taxon>
        <taxon>Agaricomycotina</taxon>
        <taxon>Agaricomycetes</taxon>
        <taxon>Hymenochaetales</taxon>
        <taxon>Hymenochaetaceae</taxon>
        <taxon>Pyrrhoderma</taxon>
    </lineage>
</organism>
<evidence type="ECO:0000256" key="12">
    <source>
        <dbReference type="SAM" id="Phobius"/>
    </source>
</evidence>
<dbReference type="InParanoid" id="A0A286UE85"/>
<dbReference type="GO" id="GO:0071595">
    <property type="term" value="C:Nem1-Spo7 phosphatase complex"/>
    <property type="evidence" value="ECO:0007669"/>
    <property type="project" value="InterPro"/>
</dbReference>
<dbReference type="InterPro" id="IPR019168">
    <property type="entry name" value="NEP1-R1"/>
</dbReference>
<accession>A0A286UE85</accession>
<protein>
    <recommendedName>
        <fullName evidence="10">Transmembrane protein 188</fullName>
    </recommendedName>
</protein>
<evidence type="ECO:0000256" key="6">
    <source>
        <dbReference type="ARBA" id="ARBA00022989"/>
    </source>
</evidence>
<dbReference type="GO" id="GO:0019888">
    <property type="term" value="F:protein phosphatase regulator activity"/>
    <property type="evidence" value="ECO:0007669"/>
    <property type="project" value="InterPro"/>
</dbReference>
<dbReference type="GO" id="GO:0006629">
    <property type="term" value="P:lipid metabolic process"/>
    <property type="evidence" value="ECO:0007669"/>
    <property type="project" value="UniProtKB-KW"/>
</dbReference>
<dbReference type="PANTHER" id="PTHR20996">
    <property type="entry name" value="NUCLEAR ENVELOPE PHOSPHATASE-REGULATORY SUBUNIT 1"/>
    <property type="match status" value="1"/>
</dbReference>
<evidence type="ECO:0000256" key="5">
    <source>
        <dbReference type="ARBA" id="ARBA00022692"/>
    </source>
</evidence>
<dbReference type="STRING" id="2282107.A0A286UE85"/>
<feature type="region of interest" description="Disordered" evidence="11">
    <location>
        <begin position="266"/>
        <end position="348"/>
    </location>
</feature>
<evidence type="ECO:0000256" key="3">
    <source>
        <dbReference type="ARBA" id="ARBA00010998"/>
    </source>
</evidence>
<evidence type="ECO:0000313" key="14">
    <source>
        <dbReference type="Proteomes" id="UP000217199"/>
    </source>
</evidence>
<keyword evidence="14" id="KW-1185">Reference proteome</keyword>
<name>A0A286UE85_9AGAM</name>
<dbReference type="EMBL" id="NBII01000006">
    <property type="protein sequence ID" value="PAV17932.1"/>
    <property type="molecule type" value="Genomic_DNA"/>
</dbReference>
<feature type="transmembrane region" description="Helical" evidence="12">
    <location>
        <begin position="99"/>
        <end position="121"/>
    </location>
</feature>
<dbReference type="Proteomes" id="UP000217199">
    <property type="component" value="Unassembled WGS sequence"/>
</dbReference>
<comment type="similarity">
    <text evidence="3">Belongs to the CNEP1R1 family.</text>
</comment>
<gene>
    <name evidence="13" type="ORF">PNOK_0641800</name>
</gene>
<keyword evidence="8 12" id="KW-0472">Membrane</keyword>
<dbReference type="AlphaFoldDB" id="A0A286UE85"/>
<feature type="compositionally biased region" description="Low complexity" evidence="11">
    <location>
        <begin position="280"/>
        <end position="319"/>
    </location>
</feature>
<evidence type="ECO:0000256" key="2">
    <source>
        <dbReference type="ARBA" id="ARBA00004496"/>
    </source>
</evidence>
<dbReference type="PANTHER" id="PTHR20996:SF1">
    <property type="entry name" value="NUCLEAR ENVELOPE PHOSPHATASE-REGULATORY SUBUNIT 1"/>
    <property type="match status" value="1"/>
</dbReference>
<proteinExistence type="inferred from homology"/>
<evidence type="ECO:0000256" key="1">
    <source>
        <dbReference type="ARBA" id="ARBA00004232"/>
    </source>
</evidence>
<keyword evidence="5 12" id="KW-0812">Transmembrane</keyword>
<dbReference type="InterPro" id="IPR005605">
    <property type="entry name" value="Spo7"/>
</dbReference>
<comment type="caution">
    <text evidence="13">The sequence shown here is derived from an EMBL/GenBank/DDBJ whole genome shotgun (WGS) entry which is preliminary data.</text>
</comment>
<keyword evidence="6 12" id="KW-1133">Transmembrane helix</keyword>
<dbReference type="OrthoDB" id="5599171at2759"/>
<keyword evidence="9" id="KW-0539">Nucleus</keyword>
<evidence type="ECO:0000256" key="8">
    <source>
        <dbReference type="ARBA" id="ARBA00023136"/>
    </source>
</evidence>
<dbReference type="GO" id="GO:0031965">
    <property type="term" value="C:nuclear membrane"/>
    <property type="evidence" value="ECO:0007669"/>
    <property type="project" value="UniProtKB-SubCell"/>
</dbReference>
<reference evidence="13 14" key="1">
    <citation type="journal article" date="2017" name="Mol. Ecol.">
        <title>Comparative and population genomic landscape of Phellinus noxius: A hypervariable fungus causing root rot in trees.</title>
        <authorList>
            <person name="Chung C.L."/>
            <person name="Lee T.J."/>
            <person name="Akiba M."/>
            <person name="Lee H.H."/>
            <person name="Kuo T.H."/>
            <person name="Liu D."/>
            <person name="Ke H.M."/>
            <person name="Yokoi T."/>
            <person name="Roa M.B."/>
            <person name="Lu M.J."/>
            <person name="Chang Y.Y."/>
            <person name="Ann P.J."/>
            <person name="Tsai J.N."/>
            <person name="Chen C.Y."/>
            <person name="Tzean S.S."/>
            <person name="Ota Y."/>
            <person name="Hattori T."/>
            <person name="Sahashi N."/>
            <person name="Liou R.F."/>
            <person name="Kikuchi T."/>
            <person name="Tsai I.J."/>
        </authorList>
    </citation>
    <scope>NUCLEOTIDE SEQUENCE [LARGE SCALE GENOMIC DNA]</scope>
    <source>
        <strain evidence="13 14">FFPRI411160</strain>
    </source>
</reference>
<evidence type="ECO:0000256" key="7">
    <source>
        <dbReference type="ARBA" id="ARBA00023098"/>
    </source>
</evidence>
<keyword evidence="7" id="KW-0443">Lipid metabolism</keyword>